<organism evidence="1 2">
    <name type="scientific">Baudoinia panamericana (strain UAMH 10762)</name>
    <name type="common">Angels' share fungus</name>
    <name type="synonym">Baudoinia compniacensis (strain UAMH 10762)</name>
    <dbReference type="NCBI Taxonomy" id="717646"/>
    <lineage>
        <taxon>Eukaryota</taxon>
        <taxon>Fungi</taxon>
        <taxon>Dikarya</taxon>
        <taxon>Ascomycota</taxon>
        <taxon>Pezizomycotina</taxon>
        <taxon>Dothideomycetes</taxon>
        <taxon>Dothideomycetidae</taxon>
        <taxon>Mycosphaerellales</taxon>
        <taxon>Teratosphaeriaceae</taxon>
        <taxon>Baudoinia</taxon>
    </lineage>
</organism>
<dbReference type="EMBL" id="KB445552">
    <property type="protein sequence ID" value="EMC98851.1"/>
    <property type="molecule type" value="Genomic_DNA"/>
</dbReference>
<dbReference type="GeneID" id="19111387"/>
<name>M2MQ01_BAUPA</name>
<protein>
    <submittedName>
        <fullName evidence="1">Uncharacterized protein</fullName>
    </submittedName>
</protein>
<proteinExistence type="predicted"/>
<dbReference type="KEGG" id="bcom:BAUCODRAFT_31116"/>
<gene>
    <name evidence="1" type="ORF">BAUCODRAFT_31116</name>
</gene>
<evidence type="ECO:0000313" key="1">
    <source>
        <dbReference type="EMBL" id="EMC98851.1"/>
    </source>
</evidence>
<reference evidence="1 2" key="1">
    <citation type="journal article" date="2012" name="PLoS Pathog.">
        <title>Diverse lifestyles and strategies of plant pathogenesis encoded in the genomes of eighteen Dothideomycetes fungi.</title>
        <authorList>
            <person name="Ohm R.A."/>
            <person name="Feau N."/>
            <person name="Henrissat B."/>
            <person name="Schoch C.L."/>
            <person name="Horwitz B.A."/>
            <person name="Barry K.W."/>
            <person name="Condon B.J."/>
            <person name="Copeland A.C."/>
            <person name="Dhillon B."/>
            <person name="Glaser F."/>
            <person name="Hesse C.N."/>
            <person name="Kosti I."/>
            <person name="LaButti K."/>
            <person name="Lindquist E.A."/>
            <person name="Lucas S."/>
            <person name="Salamov A.A."/>
            <person name="Bradshaw R.E."/>
            <person name="Ciuffetti L."/>
            <person name="Hamelin R.C."/>
            <person name="Kema G.H.J."/>
            <person name="Lawrence C."/>
            <person name="Scott J.A."/>
            <person name="Spatafora J.W."/>
            <person name="Turgeon B.G."/>
            <person name="de Wit P.J.G.M."/>
            <person name="Zhong S."/>
            <person name="Goodwin S.B."/>
            <person name="Grigoriev I.V."/>
        </authorList>
    </citation>
    <scope>NUCLEOTIDE SEQUENCE [LARGE SCALE GENOMIC DNA]</scope>
    <source>
        <strain evidence="1 2">UAMH 10762</strain>
    </source>
</reference>
<accession>M2MQ01</accession>
<dbReference type="Proteomes" id="UP000011761">
    <property type="component" value="Unassembled WGS sequence"/>
</dbReference>
<dbReference type="HOGENOM" id="CLU_2757400_0_0_1"/>
<dbReference type="RefSeq" id="XP_007673519.1">
    <property type="nucleotide sequence ID" value="XM_007675329.1"/>
</dbReference>
<evidence type="ECO:0000313" key="2">
    <source>
        <dbReference type="Proteomes" id="UP000011761"/>
    </source>
</evidence>
<dbReference type="AlphaFoldDB" id="M2MQ01"/>
<keyword evidence="2" id="KW-1185">Reference proteome</keyword>
<sequence>MSHTQGVRDRGIPAEPALHSQPYYRVMQVGFGLRSTISVGEPSQRGRRVMELCLQLTTSLQDATTPSGSS</sequence>